<dbReference type="Gene3D" id="3.40.50.300">
    <property type="entry name" value="P-loop containing nucleotide triphosphate hydrolases"/>
    <property type="match status" value="2"/>
</dbReference>
<dbReference type="KEGG" id="crie:AK829_06895"/>
<evidence type="ECO:0000313" key="12">
    <source>
        <dbReference type="EMBL" id="AKV58937.1"/>
    </source>
</evidence>
<evidence type="ECO:0000256" key="9">
    <source>
        <dbReference type="SAM" id="MobiDB-lite"/>
    </source>
</evidence>
<evidence type="ECO:0000313" key="13">
    <source>
        <dbReference type="Proteomes" id="UP000060016"/>
    </source>
</evidence>
<feature type="compositionally biased region" description="Low complexity" evidence="9">
    <location>
        <begin position="255"/>
        <end position="270"/>
    </location>
</feature>
<evidence type="ECO:0000259" key="11">
    <source>
        <dbReference type="PROSITE" id="PS50893"/>
    </source>
</evidence>
<keyword evidence="3" id="KW-0813">Transport</keyword>
<dbReference type="GO" id="GO:0043190">
    <property type="term" value="C:ATP-binding cassette (ABC) transporter complex"/>
    <property type="evidence" value="ECO:0007669"/>
    <property type="project" value="TreeGrafter"/>
</dbReference>
<keyword evidence="8 10" id="KW-0472">Membrane</keyword>
<dbReference type="InterPro" id="IPR003593">
    <property type="entry name" value="AAA+_ATPase"/>
</dbReference>
<dbReference type="PANTHER" id="PTHR43553:SF24">
    <property type="entry name" value="ENERGY-COUPLING FACTOR TRANSPORTER ATP-BINDING PROTEIN ECFA1"/>
    <property type="match status" value="1"/>
</dbReference>
<dbReference type="InterPro" id="IPR027417">
    <property type="entry name" value="P-loop_NTPase"/>
</dbReference>
<organism evidence="12 13">
    <name type="scientific">Corynebacterium riegelii</name>
    <dbReference type="NCBI Taxonomy" id="156976"/>
    <lineage>
        <taxon>Bacteria</taxon>
        <taxon>Bacillati</taxon>
        <taxon>Actinomycetota</taxon>
        <taxon>Actinomycetes</taxon>
        <taxon>Mycobacteriales</taxon>
        <taxon>Corynebacteriaceae</taxon>
        <taxon>Corynebacterium</taxon>
    </lineage>
</organism>
<dbReference type="PATRIC" id="fig|156976.3.peg.1374"/>
<feature type="region of interest" description="Disordered" evidence="9">
    <location>
        <begin position="509"/>
        <end position="543"/>
    </location>
</feature>
<dbReference type="PANTHER" id="PTHR43553">
    <property type="entry name" value="HEAVY METAL TRANSPORTER"/>
    <property type="match status" value="1"/>
</dbReference>
<dbReference type="InterPro" id="IPR003439">
    <property type="entry name" value="ABC_transporter-like_ATP-bd"/>
</dbReference>
<dbReference type="GO" id="GO:0016887">
    <property type="term" value="F:ATP hydrolysis activity"/>
    <property type="evidence" value="ECO:0007669"/>
    <property type="project" value="InterPro"/>
</dbReference>
<comment type="subcellular location">
    <subcellularLocation>
        <location evidence="1">Membrane</location>
        <topology evidence="1">Multi-pass membrane protein</topology>
    </subcellularLocation>
</comment>
<evidence type="ECO:0000256" key="5">
    <source>
        <dbReference type="ARBA" id="ARBA00022741"/>
    </source>
</evidence>
<evidence type="ECO:0000256" key="1">
    <source>
        <dbReference type="ARBA" id="ARBA00004141"/>
    </source>
</evidence>
<comment type="similarity">
    <text evidence="2">Belongs to the ABC transporter superfamily.</text>
</comment>
<evidence type="ECO:0000256" key="6">
    <source>
        <dbReference type="ARBA" id="ARBA00022840"/>
    </source>
</evidence>
<dbReference type="CDD" id="cd16914">
    <property type="entry name" value="EcfT"/>
    <property type="match status" value="1"/>
</dbReference>
<feature type="transmembrane region" description="Helical" evidence="10">
    <location>
        <begin position="669"/>
        <end position="688"/>
    </location>
</feature>
<feature type="region of interest" description="Disordered" evidence="9">
    <location>
        <begin position="255"/>
        <end position="296"/>
    </location>
</feature>
<dbReference type="InterPro" id="IPR050095">
    <property type="entry name" value="ECF_ABC_transporter_ATP-bd"/>
</dbReference>
<feature type="transmembrane region" description="Helical" evidence="10">
    <location>
        <begin position="575"/>
        <end position="591"/>
    </location>
</feature>
<dbReference type="GO" id="GO:0005524">
    <property type="term" value="F:ATP binding"/>
    <property type="evidence" value="ECO:0007669"/>
    <property type="project" value="UniProtKB-KW"/>
</dbReference>
<keyword evidence="13" id="KW-1185">Reference proteome</keyword>
<keyword evidence="7 10" id="KW-1133">Transmembrane helix</keyword>
<accession>A0A0K1RBX3</accession>
<evidence type="ECO:0000256" key="3">
    <source>
        <dbReference type="ARBA" id="ARBA00022448"/>
    </source>
</evidence>
<dbReference type="EMBL" id="CP012342">
    <property type="protein sequence ID" value="AKV58937.1"/>
    <property type="molecule type" value="Genomic_DNA"/>
</dbReference>
<keyword evidence="4 10" id="KW-0812">Transmembrane</keyword>
<keyword evidence="5" id="KW-0547">Nucleotide-binding</keyword>
<feature type="transmembrane region" description="Helical" evidence="10">
    <location>
        <begin position="765"/>
        <end position="784"/>
    </location>
</feature>
<dbReference type="InterPro" id="IPR015856">
    <property type="entry name" value="ABC_transpr_CbiO/EcfA_su"/>
</dbReference>
<gene>
    <name evidence="12" type="ORF">AK829_06895</name>
</gene>
<feature type="domain" description="ABC transporter" evidence="11">
    <location>
        <begin position="296"/>
        <end position="526"/>
    </location>
</feature>
<dbReference type="Pfam" id="PF00005">
    <property type="entry name" value="ABC_tran"/>
    <property type="match status" value="2"/>
</dbReference>
<dbReference type="Proteomes" id="UP000060016">
    <property type="component" value="Chromosome"/>
</dbReference>
<dbReference type="SMART" id="SM00382">
    <property type="entry name" value="AAA"/>
    <property type="match status" value="2"/>
</dbReference>
<dbReference type="GO" id="GO:0042626">
    <property type="term" value="F:ATPase-coupled transmembrane transporter activity"/>
    <property type="evidence" value="ECO:0007669"/>
    <property type="project" value="TreeGrafter"/>
</dbReference>
<feature type="transmembrane region" description="Helical" evidence="10">
    <location>
        <begin position="598"/>
        <end position="617"/>
    </location>
</feature>
<dbReference type="PROSITE" id="PS00211">
    <property type="entry name" value="ABC_TRANSPORTER_1"/>
    <property type="match status" value="1"/>
</dbReference>
<feature type="transmembrane region" description="Helical" evidence="10">
    <location>
        <begin position="637"/>
        <end position="657"/>
    </location>
</feature>
<evidence type="ECO:0000256" key="8">
    <source>
        <dbReference type="ARBA" id="ARBA00023136"/>
    </source>
</evidence>
<dbReference type="CDD" id="cd03225">
    <property type="entry name" value="ABC_cobalt_CbiO_domain1"/>
    <property type="match status" value="1"/>
</dbReference>
<dbReference type="PROSITE" id="PS50893">
    <property type="entry name" value="ABC_TRANSPORTER_2"/>
    <property type="match status" value="2"/>
</dbReference>
<protein>
    <submittedName>
        <fullName evidence="12">ABC transporter ATP-binding protein</fullName>
    </submittedName>
</protein>
<keyword evidence="6 12" id="KW-0067">ATP-binding</keyword>
<evidence type="ECO:0000256" key="10">
    <source>
        <dbReference type="SAM" id="Phobius"/>
    </source>
</evidence>
<feature type="domain" description="ABC transporter" evidence="11">
    <location>
        <begin position="20"/>
        <end position="257"/>
    </location>
</feature>
<proteinExistence type="inferred from homology"/>
<dbReference type="SUPFAM" id="SSF52540">
    <property type="entry name" value="P-loop containing nucleoside triphosphate hydrolases"/>
    <property type="match status" value="2"/>
</dbReference>
<evidence type="ECO:0000256" key="7">
    <source>
        <dbReference type="ARBA" id="ARBA00022989"/>
    </source>
</evidence>
<evidence type="ECO:0000256" key="4">
    <source>
        <dbReference type="ARBA" id="ARBA00022692"/>
    </source>
</evidence>
<dbReference type="InterPro" id="IPR003339">
    <property type="entry name" value="ABC/ECF_trnsptr_transmembrane"/>
</dbReference>
<dbReference type="InterPro" id="IPR017871">
    <property type="entry name" value="ABC_transporter-like_CS"/>
</dbReference>
<evidence type="ECO:0000256" key="2">
    <source>
        <dbReference type="ARBA" id="ARBA00005417"/>
    </source>
</evidence>
<dbReference type="STRING" id="156976.AK829_06895"/>
<reference evidence="12 13" key="1">
    <citation type="submission" date="2015-08" db="EMBL/GenBank/DDBJ databases">
        <authorList>
            <person name="Babu N.S."/>
            <person name="Beckwith C.J."/>
            <person name="Beseler K.G."/>
            <person name="Brison A."/>
            <person name="Carone J.V."/>
            <person name="Caskin T.P."/>
            <person name="Diamond M."/>
            <person name="Durham M.E."/>
            <person name="Foxe J.M."/>
            <person name="Go M."/>
            <person name="Henderson B.A."/>
            <person name="Jones I.B."/>
            <person name="McGettigan J.A."/>
            <person name="Micheletti S.J."/>
            <person name="Nasrallah M.E."/>
            <person name="Ortiz D."/>
            <person name="Piller C.R."/>
            <person name="Privatt S.R."/>
            <person name="Schneider S.L."/>
            <person name="Sharp S."/>
            <person name="Smith T.C."/>
            <person name="Stanton J.D."/>
            <person name="Ullery H.E."/>
            <person name="Wilson R.J."/>
            <person name="Serrano M.G."/>
            <person name="Buck G."/>
            <person name="Lee V."/>
            <person name="Wang Y."/>
            <person name="Carvalho R."/>
            <person name="Voegtly L."/>
            <person name="Shi R."/>
            <person name="Duckworth R."/>
            <person name="Johnson A."/>
            <person name="Loviza R."/>
            <person name="Walstead R."/>
            <person name="Shah Z."/>
            <person name="Kiflezghi M."/>
            <person name="Wade K."/>
            <person name="Ball S.L."/>
            <person name="Bradley K.W."/>
            <person name="Asai D.J."/>
            <person name="Bowman C.A."/>
            <person name="Russell D.A."/>
            <person name="Pope W.H."/>
            <person name="Jacobs-Sera D."/>
            <person name="Hendrix R.W."/>
            <person name="Hatfull G.F."/>
        </authorList>
    </citation>
    <scope>NUCLEOTIDE SEQUENCE [LARGE SCALE GENOMIC DNA]</scope>
    <source>
        <strain evidence="12 13">PUDD_83A45</strain>
    </source>
</reference>
<dbReference type="AlphaFoldDB" id="A0A0K1RBX3"/>
<sequence>MTGGAPACAGATRGTAPARLRVSGAGVRHADGRWAPDMVDLSFDFGTINAITGPVGCGKTSLAHLIAGLIPSHIPIDHAGSVHIVDADGTECPVDRDRVTFVGQDPATQVLTLRVVDDVSMALEFSLVEAGIVAKRSAEALAELGLSELAEKDPWALSGGQRQRMAIAGAVARAPEVMIFDEPAAHVDEDGRRSLFAAIRDLRAPGRVILLIEHDLRPFDGWVDTVTILDADGSVAAHGAPDSIAVKGIATTAATAGTPDASTQGTGAPDRPGPDRRRKSRRAGNGTDPESEADAVPLLALTGTHVARGGEKILNGADLTLERGEIHALVGANGAGKSTLLAVLSGQMKAGADLRIDGASAWRVPDAFASWAFQNPEHQFTRATVAAEIDSALAGTDPHGPLGTDDLRKLREALFPRALDPVSPFVLSGGQKRRLGIFLAVAANRRLLLLDEPLAHLDSPSARIVLDALAEYAGADGTVVFTCHDRRVARTWADRASIVAEGKVAWSGPAADVPAAPESSRRDRALPAAGARTSGDESPWTGESAARRRAGLNAITIVAAVMLVLVAGLLSGGDAVLALTGVAFLALAAIAERDVRATAGKVLLVLLIGVFFGLLGWRSEFYGGGDPAEAVRHGIHHGLLLTAVFAGTVLVSACMRVEELFDAMVQRFRVPYTWCTIAISGVSIAAFLRSEIPHLTWAIRLRSMRPGQSFRSGFIRATTPARIAFPLFVSAVRCAEKLSLTLAMRNFGRHPRRTFRTDHPWRVRDGFAAAASAAAFVAALVSAVT</sequence>
<name>A0A0K1RBX3_9CORY</name>